<keyword evidence="2" id="KW-0809">Transit peptide</keyword>
<dbReference type="Pfam" id="PF12921">
    <property type="entry name" value="ATP13"/>
    <property type="match status" value="1"/>
</dbReference>
<dbReference type="Gene3D" id="1.25.40.10">
    <property type="entry name" value="Tetratricopeptide repeat domain"/>
    <property type="match status" value="1"/>
</dbReference>
<dbReference type="VEuPathDB" id="FungiDB:ATEG_02013"/>
<gene>
    <name evidence="4" type="ORF">ATEIFO6365_0002011300</name>
</gene>
<comment type="subcellular location">
    <subcellularLocation>
        <location evidence="1">Mitochondrion</location>
    </subcellularLocation>
</comment>
<name>A0A5M3YXK0_ASPTE</name>
<proteinExistence type="predicted"/>
<sequence length="601" mass="68942">MDMLVDPRFASLIESMPNALFTEALHLLSPDYFIVPYREIHRNLHPQVVKIKKYKSLESIFNDFATNLATIVRIRRSAGHPLGLAEYTHLLDCARAIGDGLMADHVWHNLKQDGIVPDLKCYNYYMEAKVWDGAHSGLERYRLRVTPYSYRKRRFPTANTGWKGYGTAVRSVRKEVLQIFHEMLEQGTYGDETSFVNVMLASCRVGHMRGVENVLKTVWNVDVEAIRNGQSELPAVTRYPRASPLHPTGNLLFAVAHAFGTNSDISGALRTIDFISAAYDITVPDSVWHELLERAFVLSRRRFGANADKNARGQFPPDALNGMFKAMTSDPVNVRPTINTHRILAKTAWERRDLSEFQHHMRAAYDLLKAARKQRKAARAAVETYLQQIASVPEASPQARALLQSREFAEAVHVYDLHRWCTVQHTIVMERLAKLAFIHHRWTNRRDPSWSHRLLPQELEEWRDFLPETLEHPLPSGRVEFQGRTTFEDARLTPHRWVPIRRPPWGRTARDARPLDDEFGEVDDDFLWEDFKRANPQLNLSFAPLSRLFNGVGKRVHAARAASHAVPQPEVHCVEREVVREMPVEQREESLGLPVGLDLAM</sequence>
<evidence type="ECO:0000256" key="3">
    <source>
        <dbReference type="ARBA" id="ARBA00023128"/>
    </source>
</evidence>
<evidence type="ECO:0000313" key="4">
    <source>
        <dbReference type="EMBL" id="GFF13003.1"/>
    </source>
</evidence>
<dbReference type="InterPro" id="IPR024319">
    <property type="entry name" value="ATPase_expression_mit"/>
</dbReference>
<dbReference type="Proteomes" id="UP000452235">
    <property type="component" value="Unassembled WGS sequence"/>
</dbReference>
<dbReference type="AlphaFoldDB" id="A0A5M3YXK0"/>
<evidence type="ECO:0000256" key="2">
    <source>
        <dbReference type="ARBA" id="ARBA00022946"/>
    </source>
</evidence>
<keyword evidence="3" id="KW-0496">Mitochondrion</keyword>
<evidence type="ECO:0000256" key="1">
    <source>
        <dbReference type="ARBA" id="ARBA00004173"/>
    </source>
</evidence>
<dbReference type="InterPro" id="IPR011990">
    <property type="entry name" value="TPR-like_helical_dom_sf"/>
</dbReference>
<reference evidence="4 5" key="1">
    <citation type="submission" date="2020-01" db="EMBL/GenBank/DDBJ databases">
        <title>Aspergillus terreus IFO 6365 whole genome shotgun sequence.</title>
        <authorList>
            <person name="Kanamasa S."/>
            <person name="Takahashi H."/>
        </authorList>
    </citation>
    <scope>NUCLEOTIDE SEQUENCE [LARGE SCALE GENOMIC DNA]</scope>
    <source>
        <strain evidence="4 5">IFO 6365</strain>
    </source>
</reference>
<dbReference type="EMBL" id="BLJY01000002">
    <property type="protein sequence ID" value="GFF13003.1"/>
    <property type="molecule type" value="Genomic_DNA"/>
</dbReference>
<accession>A0A5M3YXK0</accession>
<evidence type="ECO:0000313" key="5">
    <source>
        <dbReference type="Proteomes" id="UP000452235"/>
    </source>
</evidence>
<dbReference type="OrthoDB" id="185373at2759"/>
<protein>
    <submittedName>
        <fullName evidence="4">Uncharacterized protein</fullName>
    </submittedName>
</protein>
<organism evidence="4 5">
    <name type="scientific">Aspergillus terreus</name>
    <dbReference type="NCBI Taxonomy" id="33178"/>
    <lineage>
        <taxon>Eukaryota</taxon>
        <taxon>Fungi</taxon>
        <taxon>Dikarya</taxon>
        <taxon>Ascomycota</taxon>
        <taxon>Pezizomycotina</taxon>
        <taxon>Eurotiomycetes</taxon>
        <taxon>Eurotiomycetidae</taxon>
        <taxon>Eurotiales</taxon>
        <taxon>Aspergillaceae</taxon>
        <taxon>Aspergillus</taxon>
        <taxon>Aspergillus subgen. Circumdati</taxon>
    </lineage>
</organism>
<comment type="caution">
    <text evidence="4">The sequence shown here is derived from an EMBL/GenBank/DDBJ whole genome shotgun (WGS) entry which is preliminary data.</text>
</comment>
<keyword evidence="5" id="KW-1185">Reference proteome</keyword>
<dbReference type="GO" id="GO:0005739">
    <property type="term" value="C:mitochondrion"/>
    <property type="evidence" value="ECO:0007669"/>
    <property type="project" value="UniProtKB-SubCell"/>
</dbReference>